<sequence length="286" mass="33767">MQFIRGIEMIKKVFELPDRLVTARFNTLFTRSAHRWYMKLRQAHVHQSWTWWKTQIIKKTSNDSWRFIVKTAFEFAKFNAKKYKYLPWFCQQKHRLTALYPDLSEFMIHRKLLRQCGGDLENAVKSSTTEQSSTEDIIAILQEVTTRTRIGSSRMNFKKRFDTPWKYSMDKNPKENSNNIKYKSADVMRKFHICQSTTHLANTCPKSGKINEIGIEKEHDVEKDEVNEDNSDDKSSVFSEFSTDLENINANFDIMESYSHLPQLSNGQIELLRIQDAQLMKTKSNR</sequence>
<evidence type="ECO:0000256" key="1">
    <source>
        <dbReference type="SAM" id="MobiDB-lite"/>
    </source>
</evidence>
<dbReference type="AlphaFoldDB" id="A0A9Q3CKX1"/>
<feature type="region of interest" description="Disordered" evidence="1">
    <location>
        <begin position="216"/>
        <end position="237"/>
    </location>
</feature>
<name>A0A9Q3CKX1_9BASI</name>
<dbReference type="OrthoDB" id="2507294at2759"/>
<keyword evidence="3" id="KW-1185">Reference proteome</keyword>
<evidence type="ECO:0000313" key="2">
    <source>
        <dbReference type="EMBL" id="MBW0484695.1"/>
    </source>
</evidence>
<organism evidence="2 3">
    <name type="scientific">Austropuccinia psidii MF-1</name>
    <dbReference type="NCBI Taxonomy" id="1389203"/>
    <lineage>
        <taxon>Eukaryota</taxon>
        <taxon>Fungi</taxon>
        <taxon>Dikarya</taxon>
        <taxon>Basidiomycota</taxon>
        <taxon>Pucciniomycotina</taxon>
        <taxon>Pucciniomycetes</taxon>
        <taxon>Pucciniales</taxon>
        <taxon>Sphaerophragmiaceae</taxon>
        <taxon>Austropuccinia</taxon>
    </lineage>
</organism>
<accession>A0A9Q3CKX1</accession>
<dbReference type="Proteomes" id="UP000765509">
    <property type="component" value="Unassembled WGS sequence"/>
</dbReference>
<dbReference type="CDD" id="cd14279">
    <property type="entry name" value="CUE"/>
    <property type="match status" value="1"/>
</dbReference>
<evidence type="ECO:0000313" key="3">
    <source>
        <dbReference type="Proteomes" id="UP000765509"/>
    </source>
</evidence>
<protein>
    <submittedName>
        <fullName evidence="2">Uncharacterized protein</fullName>
    </submittedName>
</protein>
<reference evidence="2" key="1">
    <citation type="submission" date="2021-03" db="EMBL/GenBank/DDBJ databases">
        <title>Draft genome sequence of rust myrtle Austropuccinia psidii MF-1, a brazilian biotype.</title>
        <authorList>
            <person name="Quecine M.C."/>
            <person name="Pachon D.M.R."/>
            <person name="Bonatelli M.L."/>
            <person name="Correr F.H."/>
            <person name="Franceschini L.M."/>
            <person name="Leite T.F."/>
            <person name="Margarido G.R.A."/>
            <person name="Almeida C.A."/>
            <person name="Ferrarezi J.A."/>
            <person name="Labate C.A."/>
        </authorList>
    </citation>
    <scope>NUCLEOTIDE SEQUENCE</scope>
    <source>
        <strain evidence="2">MF-1</strain>
    </source>
</reference>
<gene>
    <name evidence="2" type="ORF">O181_024410</name>
</gene>
<dbReference type="EMBL" id="AVOT02007816">
    <property type="protein sequence ID" value="MBW0484695.1"/>
    <property type="molecule type" value="Genomic_DNA"/>
</dbReference>
<proteinExistence type="predicted"/>
<comment type="caution">
    <text evidence="2">The sequence shown here is derived from an EMBL/GenBank/DDBJ whole genome shotgun (WGS) entry which is preliminary data.</text>
</comment>